<sequence length="114" mass="13027">MFYGRSKKVIIIKDIHSNLFEEAILVLKEDKELEKAAGSKLTSAKNPDVKNDFILKEAELIINNYIKDNKGKFSPPKRKDRLKSKSRFMKNLLINSALFGSIAAVIFILIKLFL</sequence>
<proteinExistence type="predicted"/>
<dbReference type="RefSeq" id="WP_004627594.1">
    <property type="nucleotide sequence ID" value="NZ_AORV01000046.1"/>
</dbReference>
<dbReference type="EMBL" id="AORV01000046">
    <property type="protein sequence ID" value="EMS70792.1"/>
    <property type="molecule type" value="Genomic_DNA"/>
</dbReference>
<evidence type="ECO:0000256" key="1">
    <source>
        <dbReference type="SAM" id="Phobius"/>
    </source>
</evidence>
<protein>
    <submittedName>
        <fullName evidence="2">Uncharacterized protein</fullName>
    </submittedName>
</protein>
<comment type="caution">
    <text evidence="2">The sequence shown here is derived from an EMBL/GenBank/DDBJ whole genome shotgun (WGS) entry which is preliminary data.</text>
</comment>
<gene>
    <name evidence="2" type="ORF">CTER_3434</name>
</gene>
<reference evidence="2 3" key="1">
    <citation type="journal article" date="2013" name="Genome Announc.">
        <title>Draft Genome Sequence of the Cellulolytic, Mesophilic, Anaerobic Bacterium Clostridium termitidis Strain CT1112 (DSM 5398).</title>
        <authorList>
            <person name="Lal S."/>
            <person name="Ramachandran U."/>
            <person name="Zhang X."/>
            <person name="Munir R."/>
            <person name="Sparling R."/>
            <person name="Levin D.B."/>
        </authorList>
    </citation>
    <scope>NUCLEOTIDE SEQUENCE [LARGE SCALE GENOMIC DNA]</scope>
    <source>
        <strain evidence="2 3">CT1112</strain>
    </source>
</reference>
<keyword evidence="1" id="KW-1133">Transmembrane helix</keyword>
<accession>S0FHC7</accession>
<evidence type="ECO:0000313" key="2">
    <source>
        <dbReference type="EMBL" id="EMS70792.1"/>
    </source>
</evidence>
<dbReference type="Proteomes" id="UP000014155">
    <property type="component" value="Unassembled WGS sequence"/>
</dbReference>
<organism evidence="2 3">
    <name type="scientific">Ruminiclostridium cellobioparum subsp. termitidis CT1112</name>
    <dbReference type="NCBI Taxonomy" id="1195236"/>
    <lineage>
        <taxon>Bacteria</taxon>
        <taxon>Bacillati</taxon>
        <taxon>Bacillota</taxon>
        <taxon>Clostridia</taxon>
        <taxon>Eubacteriales</taxon>
        <taxon>Oscillospiraceae</taxon>
        <taxon>Ruminiclostridium</taxon>
    </lineage>
</organism>
<feature type="transmembrane region" description="Helical" evidence="1">
    <location>
        <begin position="92"/>
        <end position="113"/>
    </location>
</feature>
<dbReference type="AlphaFoldDB" id="S0FHC7"/>
<keyword evidence="1" id="KW-0472">Membrane</keyword>
<dbReference type="STRING" id="1195236.CTER_3434"/>
<dbReference type="PATRIC" id="fig|1195236.3.peg.3657"/>
<keyword evidence="1" id="KW-0812">Transmembrane</keyword>
<keyword evidence="3" id="KW-1185">Reference proteome</keyword>
<name>S0FHC7_RUMCE</name>
<evidence type="ECO:0000313" key="3">
    <source>
        <dbReference type="Proteomes" id="UP000014155"/>
    </source>
</evidence>